<gene>
    <name evidence="2" type="ORF">ACFSKV_16070</name>
</gene>
<dbReference type="Proteomes" id="UP001597414">
    <property type="component" value="Unassembled WGS sequence"/>
</dbReference>
<reference evidence="3" key="1">
    <citation type="journal article" date="2019" name="Int. J. Syst. Evol. Microbiol.">
        <title>The Global Catalogue of Microorganisms (GCM) 10K type strain sequencing project: providing services to taxonomists for standard genome sequencing and annotation.</title>
        <authorList>
            <consortium name="The Broad Institute Genomics Platform"/>
            <consortium name="The Broad Institute Genome Sequencing Center for Infectious Disease"/>
            <person name="Wu L."/>
            <person name="Ma J."/>
        </authorList>
    </citation>
    <scope>NUCLEOTIDE SEQUENCE [LARGE SCALE GENOMIC DNA]</scope>
    <source>
        <strain evidence="3">KCTC 19812</strain>
    </source>
</reference>
<feature type="signal peptide" evidence="1">
    <location>
        <begin position="1"/>
        <end position="21"/>
    </location>
</feature>
<keyword evidence="1" id="KW-0732">Signal</keyword>
<dbReference type="PROSITE" id="PS51257">
    <property type="entry name" value="PROKAR_LIPOPROTEIN"/>
    <property type="match status" value="1"/>
</dbReference>
<feature type="chain" id="PRO_5045104442" description="Lipoprotein" evidence="1">
    <location>
        <begin position="22"/>
        <end position="238"/>
    </location>
</feature>
<protein>
    <recommendedName>
        <fullName evidence="4">Lipoprotein</fullName>
    </recommendedName>
</protein>
<accession>A0ABW5BC47</accession>
<keyword evidence="3" id="KW-1185">Reference proteome</keyword>
<proteinExistence type="predicted"/>
<evidence type="ECO:0008006" key="4">
    <source>
        <dbReference type="Google" id="ProtNLM"/>
    </source>
</evidence>
<dbReference type="RefSeq" id="WP_380804965.1">
    <property type="nucleotide sequence ID" value="NZ_JBHUIV010000020.1"/>
</dbReference>
<evidence type="ECO:0000313" key="2">
    <source>
        <dbReference type="EMBL" id="MFD2203094.1"/>
    </source>
</evidence>
<sequence>MKNQYLHLVSLVLMFVFSSCEDDNSTEVVLSCEPTTGYFGSFILNYFSGNPVPSGFRNPNRQEAVCLEDIYPVQIAGTGTGNCGLGYEMNENPFLGPAISLQEYDISNPEFSVFKRYLNVMGIFSCHDFSTRESFFYLFQPGQYGFASDNEDFGNFIIEFWEDGELYSSRSVAQTGSAVIITEVEYFPDFGEGSDSVEATLIFDAVLQGLNGKHIQVKDAIVKGRFYRSSPWGYEWED</sequence>
<evidence type="ECO:0000256" key="1">
    <source>
        <dbReference type="SAM" id="SignalP"/>
    </source>
</evidence>
<dbReference type="EMBL" id="JBHUIV010000020">
    <property type="protein sequence ID" value="MFD2203094.1"/>
    <property type="molecule type" value="Genomic_DNA"/>
</dbReference>
<evidence type="ECO:0000313" key="3">
    <source>
        <dbReference type="Proteomes" id="UP001597414"/>
    </source>
</evidence>
<name>A0ABW5BC47_9BACT</name>
<organism evidence="2 3">
    <name type="scientific">Shivajiella indica</name>
    <dbReference type="NCBI Taxonomy" id="872115"/>
    <lineage>
        <taxon>Bacteria</taxon>
        <taxon>Pseudomonadati</taxon>
        <taxon>Bacteroidota</taxon>
        <taxon>Cytophagia</taxon>
        <taxon>Cytophagales</taxon>
        <taxon>Cyclobacteriaceae</taxon>
        <taxon>Shivajiella</taxon>
    </lineage>
</organism>
<comment type="caution">
    <text evidence="2">The sequence shown here is derived from an EMBL/GenBank/DDBJ whole genome shotgun (WGS) entry which is preliminary data.</text>
</comment>